<name>A0A2P5AT08_PARAD</name>
<protein>
    <submittedName>
        <fullName evidence="1">Uncharacterized protein</fullName>
    </submittedName>
</protein>
<evidence type="ECO:0000313" key="1">
    <source>
        <dbReference type="EMBL" id="PON39678.1"/>
    </source>
</evidence>
<reference evidence="2" key="1">
    <citation type="submission" date="2016-06" db="EMBL/GenBank/DDBJ databases">
        <title>Parallel loss of symbiosis genes in relatives of nitrogen-fixing non-legume Parasponia.</title>
        <authorList>
            <person name="Van Velzen R."/>
            <person name="Holmer R."/>
            <person name="Bu F."/>
            <person name="Rutten L."/>
            <person name="Van Zeijl A."/>
            <person name="Liu W."/>
            <person name="Santuari L."/>
            <person name="Cao Q."/>
            <person name="Sharma T."/>
            <person name="Shen D."/>
            <person name="Roswanjaya Y."/>
            <person name="Wardhani T."/>
            <person name="Kalhor M.S."/>
            <person name="Jansen J."/>
            <person name="Van den Hoogen J."/>
            <person name="Gungor B."/>
            <person name="Hartog M."/>
            <person name="Hontelez J."/>
            <person name="Verver J."/>
            <person name="Yang W.-C."/>
            <person name="Schijlen E."/>
            <person name="Repin R."/>
            <person name="Schilthuizen M."/>
            <person name="Schranz E."/>
            <person name="Heidstra R."/>
            <person name="Miyata K."/>
            <person name="Fedorova E."/>
            <person name="Kohlen W."/>
            <person name="Bisseling T."/>
            <person name="Smit S."/>
            <person name="Geurts R."/>
        </authorList>
    </citation>
    <scope>NUCLEOTIDE SEQUENCE [LARGE SCALE GENOMIC DNA]</scope>
    <source>
        <strain evidence="2">cv. WU1-14</strain>
    </source>
</reference>
<dbReference type="Proteomes" id="UP000237105">
    <property type="component" value="Unassembled WGS sequence"/>
</dbReference>
<organism evidence="1 2">
    <name type="scientific">Parasponia andersonii</name>
    <name type="common">Sponia andersonii</name>
    <dbReference type="NCBI Taxonomy" id="3476"/>
    <lineage>
        <taxon>Eukaryota</taxon>
        <taxon>Viridiplantae</taxon>
        <taxon>Streptophyta</taxon>
        <taxon>Embryophyta</taxon>
        <taxon>Tracheophyta</taxon>
        <taxon>Spermatophyta</taxon>
        <taxon>Magnoliopsida</taxon>
        <taxon>eudicotyledons</taxon>
        <taxon>Gunneridae</taxon>
        <taxon>Pentapetalae</taxon>
        <taxon>rosids</taxon>
        <taxon>fabids</taxon>
        <taxon>Rosales</taxon>
        <taxon>Cannabaceae</taxon>
        <taxon>Parasponia</taxon>
    </lineage>
</organism>
<proteinExistence type="predicted"/>
<dbReference type="EMBL" id="JXTB01000458">
    <property type="protein sequence ID" value="PON39678.1"/>
    <property type="molecule type" value="Genomic_DNA"/>
</dbReference>
<dbReference type="AlphaFoldDB" id="A0A2P5AT08"/>
<evidence type="ECO:0000313" key="2">
    <source>
        <dbReference type="Proteomes" id="UP000237105"/>
    </source>
</evidence>
<sequence length="59" mass="6777">MKLCLRTGEISLYIFSSHAPSHTRFNSSIEKNENAGNRGRSVLQFVLFAFFMRNDAQTH</sequence>
<gene>
    <name evidence="1" type="ORF">PanWU01x14_303180</name>
</gene>
<comment type="caution">
    <text evidence="1">The sequence shown here is derived from an EMBL/GenBank/DDBJ whole genome shotgun (WGS) entry which is preliminary data.</text>
</comment>
<accession>A0A2P5AT08</accession>
<keyword evidence="2" id="KW-1185">Reference proteome</keyword>